<feature type="domain" description="CBS" evidence="8">
    <location>
        <begin position="295"/>
        <end position="352"/>
    </location>
</feature>
<feature type="transmembrane region" description="Helical" evidence="7">
    <location>
        <begin position="141"/>
        <end position="160"/>
    </location>
</feature>
<dbReference type="InterPro" id="IPR005170">
    <property type="entry name" value="Transptr-assoc_dom"/>
</dbReference>
<protein>
    <submittedName>
        <fullName evidence="9">Putative membrane protein</fullName>
    </submittedName>
</protein>
<dbReference type="InterPro" id="IPR000644">
    <property type="entry name" value="CBS_dom"/>
</dbReference>
<keyword evidence="4" id="KW-0677">Repeat</keyword>
<keyword evidence="10" id="KW-1185">Reference proteome</keyword>
<dbReference type="SUPFAM" id="SSF54631">
    <property type="entry name" value="CBS-domain pair"/>
    <property type="match status" value="1"/>
</dbReference>
<accession>A0A0H5DQE9</accession>
<sequence>MTPAILLAISAFSLLGTFVLTGLAAALRSIHEKEGLKILKSIGRKFFYRPIHLFFFPHDEYEGLFFATTCAQNMARFFFAGSAALFLFQAANPTVEAGHQDLKFFGIFLMLLLFGALSFSLGDWIPRIIGTRFPTKTLDKMAFLSSFFLLTVLPITFVFLKITRSFSRNIYLDTTQEPESKVKRELFSIIRQADLKEELTDSDKKLISSVLSFSGHLTREVMVPRVDVFSLDATTTIKEAGKLLDIEGYSRVPVYEETVDNIVGILMYKDILKKYMEYEENGCNPEILKAPISSIQKPALYTPETKRISALLQEFRKKQVHLAIVVDEYGGTEGIITIEDILEDIVGQIADEYDVKEELFIAQPDGAWIVDATITLLEVEQQLGIKIPEEGDFDTLAGYLFQCTGEIPPKGFTVESDEFIIEVLRSNDRMVEKVKIKPRVIAEETQQKDEKA</sequence>
<evidence type="ECO:0000313" key="9">
    <source>
        <dbReference type="EMBL" id="CRX38298.1"/>
    </source>
</evidence>
<dbReference type="CDD" id="cd04590">
    <property type="entry name" value="CBS_pair_CorC_HlyC_assoc"/>
    <property type="match status" value="1"/>
</dbReference>
<dbReference type="GO" id="GO:0050660">
    <property type="term" value="F:flavin adenine dinucleotide binding"/>
    <property type="evidence" value="ECO:0007669"/>
    <property type="project" value="InterPro"/>
</dbReference>
<keyword evidence="7" id="KW-0472">Membrane</keyword>
<dbReference type="Gene3D" id="3.10.580.10">
    <property type="entry name" value="CBS-domain"/>
    <property type="match status" value="1"/>
</dbReference>
<dbReference type="RefSeq" id="WP_098038140.1">
    <property type="nucleotide sequence ID" value="NZ_CWGJ01000011.1"/>
</dbReference>
<dbReference type="Gene3D" id="3.30.465.10">
    <property type="match status" value="1"/>
</dbReference>
<dbReference type="SMART" id="SM00116">
    <property type="entry name" value="CBS"/>
    <property type="match status" value="2"/>
</dbReference>
<evidence type="ECO:0000256" key="2">
    <source>
        <dbReference type="ARBA" id="ARBA00006337"/>
    </source>
</evidence>
<dbReference type="FunFam" id="3.10.580.10:FF:000002">
    <property type="entry name" value="Magnesium/cobalt efflux protein CorC"/>
    <property type="match status" value="1"/>
</dbReference>
<evidence type="ECO:0000256" key="3">
    <source>
        <dbReference type="ARBA" id="ARBA00022475"/>
    </source>
</evidence>
<dbReference type="AlphaFoldDB" id="A0A0H5DQE9"/>
<dbReference type="OrthoDB" id="9798188at2"/>
<dbReference type="InterPro" id="IPR046342">
    <property type="entry name" value="CBS_dom_sf"/>
</dbReference>
<keyword evidence="7" id="KW-0812">Transmembrane</keyword>
<proteinExistence type="inferred from homology"/>
<dbReference type="EMBL" id="CWGJ01000011">
    <property type="protein sequence ID" value="CRX38298.1"/>
    <property type="molecule type" value="Genomic_DNA"/>
</dbReference>
<dbReference type="InterPro" id="IPR036318">
    <property type="entry name" value="FAD-bd_PCMH-like_sf"/>
</dbReference>
<evidence type="ECO:0000256" key="5">
    <source>
        <dbReference type="ARBA" id="ARBA00023122"/>
    </source>
</evidence>
<reference evidence="10" key="1">
    <citation type="submission" date="2015-06" db="EMBL/GenBank/DDBJ databases">
        <authorList>
            <person name="Bertelli C."/>
        </authorList>
    </citation>
    <scope>NUCLEOTIDE SEQUENCE [LARGE SCALE GENOMIC DNA]</scope>
    <source>
        <strain evidence="10">CRIB-30</strain>
    </source>
</reference>
<dbReference type="InterPro" id="IPR044751">
    <property type="entry name" value="Ion_transp-like_CBS"/>
</dbReference>
<evidence type="ECO:0000313" key="10">
    <source>
        <dbReference type="Proteomes" id="UP000220251"/>
    </source>
</evidence>
<dbReference type="PROSITE" id="PS51371">
    <property type="entry name" value="CBS"/>
    <property type="match status" value="2"/>
</dbReference>
<comment type="subcellular location">
    <subcellularLocation>
        <location evidence="1">Cell membrane</location>
        <topology evidence="1">Multi-pass membrane protein</topology>
    </subcellularLocation>
</comment>
<keyword evidence="5 6" id="KW-0129">CBS domain</keyword>
<name>A0A0H5DQE9_9BACT</name>
<keyword evidence="7" id="KW-1133">Transmembrane helix</keyword>
<gene>
    <name evidence="9" type="ORF">ELAC_0951</name>
</gene>
<dbReference type="InterPro" id="IPR016169">
    <property type="entry name" value="FAD-bd_PCMH_sub2"/>
</dbReference>
<dbReference type="Proteomes" id="UP000220251">
    <property type="component" value="Unassembled WGS sequence"/>
</dbReference>
<dbReference type="GO" id="GO:0005886">
    <property type="term" value="C:plasma membrane"/>
    <property type="evidence" value="ECO:0007669"/>
    <property type="project" value="UniProtKB-SubCell"/>
</dbReference>
<feature type="domain" description="CBS" evidence="8">
    <location>
        <begin position="222"/>
        <end position="286"/>
    </location>
</feature>
<dbReference type="Pfam" id="PF03471">
    <property type="entry name" value="CorC_HlyC"/>
    <property type="match status" value="1"/>
</dbReference>
<dbReference type="SUPFAM" id="SSF56176">
    <property type="entry name" value="FAD-binding/transporter-associated domain-like"/>
    <property type="match status" value="1"/>
</dbReference>
<organism evidence="9 10">
    <name type="scientific">Estrella lausannensis</name>
    <dbReference type="NCBI Taxonomy" id="483423"/>
    <lineage>
        <taxon>Bacteria</taxon>
        <taxon>Pseudomonadati</taxon>
        <taxon>Chlamydiota</taxon>
        <taxon>Chlamydiia</taxon>
        <taxon>Parachlamydiales</taxon>
        <taxon>Candidatus Criblamydiaceae</taxon>
        <taxon>Estrella</taxon>
    </lineage>
</organism>
<dbReference type="Pfam" id="PF00571">
    <property type="entry name" value="CBS"/>
    <property type="match status" value="2"/>
</dbReference>
<dbReference type="PANTHER" id="PTHR22777">
    <property type="entry name" value="HEMOLYSIN-RELATED"/>
    <property type="match status" value="1"/>
</dbReference>
<keyword evidence="3" id="KW-1003">Cell membrane</keyword>
<dbReference type="SMART" id="SM01091">
    <property type="entry name" value="CorC_HlyC"/>
    <property type="match status" value="1"/>
</dbReference>
<comment type="similarity">
    <text evidence="2">Belongs to the UPF0053 family.</text>
</comment>
<evidence type="ECO:0000256" key="4">
    <source>
        <dbReference type="ARBA" id="ARBA00022737"/>
    </source>
</evidence>
<evidence type="ECO:0000256" key="6">
    <source>
        <dbReference type="PROSITE-ProRule" id="PRU00703"/>
    </source>
</evidence>
<evidence type="ECO:0000256" key="1">
    <source>
        <dbReference type="ARBA" id="ARBA00004651"/>
    </source>
</evidence>
<dbReference type="PANTHER" id="PTHR22777:SF32">
    <property type="entry name" value="UPF0053 INNER MEMBRANE PROTEIN YFJD"/>
    <property type="match status" value="1"/>
</dbReference>
<evidence type="ECO:0000259" key="8">
    <source>
        <dbReference type="PROSITE" id="PS51371"/>
    </source>
</evidence>
<feature type="transmembrane region" description="Helical" evidence="7">
    <location>
        <begin position="74"/>
        <end position="92"/>
    </location>
</feature>
<evidence type="ECO:0000256" key="7">
    <source>
        <dbReference type="SAM" id="Phobius"/>
    </source>
</evidence>
<feature type="transmembrane region" description="Helical" evidence="7">
    <location>
        <begin position="104"/>
        <end position="121"/>
    </location>
</feature>